<feature type="transmembrane region" description="Helical" evidence="9">
    <location>
        <begin position="6"/>
        <end position="29"/>
    </location>
</feature>
<name>A0ABW3DQF7_9ACTN</name>
<feature type="transmembrane region" description="Helical" evidence="9">
    <location>
        <begin position="101"/>
        <end position="123"/>
    </location>
</feature>
<organism evidence="11 12">
    <name type="scientific">Streptosporangium algeriense</name>
    <dbReference type="NCBI Taxonomy" id="1682748"/>
    <lineage>
        <taxon>Bacteria</taxon>
        <taxon>Bacillati</taxon>
        <taxon>Actinomycetota</taxon>
        <taxon>Actinomycetes</taxon>
        <taxon>Streptosporangiales</taxon>
        <taxon>Streptosporangiaceae</taxon>
        <taxon>Streptosporangium</taxon>
    </lineage>
</organism>
<feature type="domain" description="Cation/H+ exchanger transmembrane" evidence="10">
    <location>
        <begin position="25"/>
        <end position="386"/>
    </location>
</feature>
<dbReference type="InterPro" id="IPR038770">
    <property type="entry name" value="Na+/solute_symporter_sf"/>
</dbReference>
<feature type="transmembrane region" description="Helical" evidence="9">
    <location>
        <begin position="129"/>
        <end position="148"/>
    </location>
</feature>
<keyword evidence="2" id="KW-0813">Transport</keyword>
<dbReference type="Pfam" id="PF00999">
    <property type="entry name" value="Na_H_Exchanger"/>
    <property type="match status" value="1"/>
</dbReference>
<keyword evidence="3" id="KW-0050">Antiport</keyword>
<sequence>MFSGASIGGTLMDTLLISFAGLLLLAVLLSSLARRTILSTAALFLVGGFVLGDGVLGVISLRPGDELVGTLAELALFTVLFTDGMRVGWKDLSGAWKLPGRALGWGLPLTLVVTAVCAHYLVGLGWTESLLIGAILAPTDPVFAAALVGNDKVPPRLRQLLNVESGVNDGLALPFVMLFLAVAAGSKDLHLGELGLELGVGVLIGVVVPWLAIRLEQTRWFSASTAYEPLNALAIGLLVLALGKATHGNLFLAAFCAGITVATFGERQRESFEHFGELIAEVFKLAALLVFGALISWPLLGSVGWRGWLFAILALVLARPVAIWISFLGARLTLREQAAAAWFGPKGFASVVYGLIVLGSGIVAAQEVFQLVAVTIVLSILLHSSTDVVVARWFDEERDVPAWYGAARRLRDRVRGEHTS</sequence>
<keyword evidence="6 9" id="KW-1133">Transmembrane helix</keyword>
<comment type="subcellular location">
    <subcellularLocation>
        <location evidence="1">Cell membrane</location>
        <topology evidence="1">Multi-pass membrane protein</topology>
    </subcellularLocation>
</comment>
<evidence type="ECO:0000256" key="7">
    <source>
        <dbReference type="ARBA" id="ARBA00023065"/>
    </source>
</evidence>
<evidence type="ECO:0000259" key="10">
    <source>
        <dbReference type="Pfam" id="PF00999"/>
    </source>
</evidence>
<dbReference type="EMBL" id="JBHTHX010000272">
    <property type="protein sequence ID" value="MFD0885021.1"/>
    <property type="molecule type" value="Genomic_DNA"/>
</dbReference>
<evidence type="ECO:0000313" key="11">
    <source>
        <dbReference type="EMBL" id="MFD0885021.1"/>
    </source>
</evidence>
<evidence type="ECO:0000256" key="9">
    <source>
        <dbReference type="SAM" id="Phobius"/>
    </source>
</evidence>
<feature type="transmembrane region" description="Helical" evidence="9">
    <location>
        <begin position="160"/>
        <end position="182"/>
    </location>
</feature>
<dbReference type="InterPro" id="IPR006153">
    <property type="entry name" value="Cation/H_exchanger_TM"/>
</dbReference>
<evidence type="ECO:0000256" key="5">
    <source>
        <dbReference type="ARBA" id="ARBA00022692"/>
    </source>
</evidence>
<keyword evidence="5 9" id="KW-0812">Transmembrane</keyword>
<comment type="caution">
    <text evidence="11">The sequence shown here is derived from an EMBL/GenBank/DDBJ whole genome shotgun (WGS) entry which is preliminary data.</text>
</comment>
<dbReference type="PANTHER" id="PTHR32507:SF8">
    <property type="entry name" value="CNH1P"/>
    <property type="match status" value="1"/>
</dbReference>
<gene>
    <name evidence="11" type="ORF">ACFQ08_10725</name>
</gene>
<keyword evidence="7" id="KW-0406">Ion transport</keyword>
<feature type="transmembrane region" description="Helical" evidence="9">
    <location>
        <begin position="194"/>
        <end position="213"/>
    </location>
</feature>
<feature type="transmembrane region" description="Helical" evidence="9">
    <location>
        <begin position="371"/>
        <end position="394"/>
    </location>
</feature>
<keyword evidence="4" id="KW-1003">Cell membrane</keyword>
<evidence type="ECO:0000256" key="3">
    <source>
        <dbReference type="ARBA" id="ARBA00022449"/>
    </source>
</evidence>
<evidence type="ECO:0000256" key="6">
    <source>
        <dbReference type="ARBA" id="ARBA00022989"/>
    </source>
</evidence>
<feature type="transmembrane region" description="Helical" evidence="9">
    <location>
        <begin position="347"/>
        <end position="365"/>
    </location>
</feature>
<feature type="transmembrane region" description="Helical" evidence="9">
    <location>
        <begin position="305"/>
        <end position="327"/>
    </location>
</feature>
<dbReference type="Proteomes" id="UP001597024">
    <property type="component" value="Unassembled WGS sequence"/>
</dbReference>
<evidence type="ECO:0000256" key="2">
    <source>
        <dbReference type="ARBA" id="ARBA00022448"/>
    </source>
</evidence>
<proteinExistence type="predicted"/>
<dbReference type="Gene3D" id="1.20.1530.20">
    <property type="match status" value="1"/>
</dbReference>
<evidence type="ECO:0000256" key="8">
    <source>
        <dbReference type="ARBA" id="ARBA00023136"/>
    </source>
</evidence>
<feature type="transmembrane region" description="Helical" evidence="9">
    <location>
        <begin position="41"/>
        <end position="61"/>
    </location>
</feature>
<accession>A0ABW3DQF7</accession>
<keyword evidence="8 9" id="KW-0472">Membrane</keyword>
<evidence type="ECO:0000256" key="1">
    <source>
        <dbReference type="ARBA" id="ARBA00004651"/>
    </source>
</evidence>
<dbReference type="PANTHER" id="PTHR32507">
    <property type="entry name" value="NA(+)/H(+) ANTIPORTER 1"/>
    <property type="match status" value="1"/>
</dbReference>
<evidence type="ECO:0000313" key="12">
    <source>
        <dbReference type="Proteomes" id="UP001597024"/>
    </source>
</evidence>
<keyword evidence="12" id="KW-1185">Reference proteome</keyword>
<reference evidence="12" key="1">
    <citation type="journal article" date="2019" name="Int. J. Syst. Evol. Microbiol.">
        <title>The Global Catalogue of Microorganisms (GCM) 10K type strain sequencing project: providing services to taxonomists for standard genome sequencing and annotation.</title>
        <authorList>
            <consortium name="The Broad Institute Genomics Platform"/>
            <consortium name="The Broad Institute Genome Sequencing Center for Infectious Disease"/>
            <person name="Wu L."/>
            <person name="Ma J."/>
        </authorList>
    </citation>
    <scope>NUCLEOTIDE SEQUENCE [LARGE SCALE GENOMIC DNA]</scope>
    <source>
        <strain evidence="12">CCUG 62974</strain>
    </source>
</reference>
<evidence type="ECO:0000256" key="4">
    <source>
        <dbReference type="ARBA" id="ARBA00022475"/>
    </source>
</evidence>
<feature type="transmembrane region" description="Helical" evidence="9">
    <location>
        <begin position="278"/>
        <end position="299"/>
    </location>
</feature>
<protein>
    <submittedName>
        <fullName evidence="11">Cation:proton antiporter</fullName>
    </submittedName>
</protein>